<protein>
    <submittedName>
        <fullName evidence="2">Uncharacterized protein</fullName>
    </submittedName>
</protein>
<keyword evidence="1" id="KW-0732">Signal</keyword>
<name>A0A3P7N2Q9_CYLGO</name>
<keyword evidence="3" id="KW-1185">Reference proteome</keyword>
<dbReference type="AlphaFoldDB" id="A0A3P7N2Q9"/>
<gene>
    <name evidence="2" type="ORF">CGOC_LOCUS10044</name>
</gene>
<evidence type="ECO:0000313" key="2">
    <source>
        <dbReference type="EMBL" id="VDN25251.1"/>
    </source>
</evidence>
<dbReference type="Proteomes" id="UP000271889">
    <property type="component" value="Unassembled WGS sequence"/>
</dbReference>
<reference evidence="2 3" key="1">
    <citation type="submission" date="2018-11" db="EMBL/GenBank/DDBJ databases">
        <authorList>
            <consortium name="Pathogen Informatics"/>
        </authorList>
    </citation>
    <scope>NUCLEOTIDE SEQUENCE [LARGE SCALE GENOMIC DNA]</scope>
</reference>
<proteinExistence type="predicted"/>
<evidence type="ECO:0000313" key="3">
    <source>
        <dbReference type="Proteomes" id="UP000271889"/>
    </source>
</evidence>
<accession>A0A3P7N2Q9</accession>
<feature type="chain" id="PRO_5018304211" evidence="1">
    <location>
        <begin position="17"/>
        <end position="66"/>
    </location>
</feature>
<organism evidence="2 3">
    <name type="scientific">Cylicostephanus goldi</name>
    <name type="common">Nematode worm</name>
    <dbReference type="NCBI Taxonomy" id="71465"/>
    <lineage>
        <taxon>Eukaryota</taxon>
        <taxon>Metazoa</taxon>
        <taxon>Ecdysozoa</taxon>
        <taxon>Nematoda</taxon>
        <taxon>Chromadorea</taxon>
        <taxon>Rhabditida</taxon>
        <taxon>Rhabditina</taxon>
        <taxon>Rhabditomorpha</taxon>
        <taxon>Strongyloidea</taxon>
        <taxon>Strongylidae</taxon>
        <taxon>Cylicostephanus</taxon>
    </lineage>
</organism>
<evidence type="ECO:0000256" key="1">
    <source>
        <dbReference type="SAM" id="SignalP"/>
    </source>
</evidence>
<feature type="signal peptide" evidence="1">
    <location>
        <begin position="1"/>
        <end position="16"/>
    </location>
</feature>
<sequence>MRLYVFVAVLPALIQAKSLATGLAKLGRRLQNAGSVEIEELLGRAVLRKRPTGKEIEENERREANL</sequence>
<dbReference type="EMBL" id="UYRV01109511">
    <property type="protein sequence ID" value="VDN25251.1"/>
    <property type="molecule type" value="Genomic_DNA"/>
</dbReference>